<feature type="compositionally biased region" description="Polar residues" evidence="2">
    <location>
        <begin position="350"/>
        <end position="368"/>
    </location>
</feature>
<organism evidence="4 5">
    <name type="scientific">Scophthalmus maximus</name>
    <name type="common">Turbot</name>
    <name type="synonym">Psetta maxima</name>
    <dbReference type="NCBI Taxonomy" id="52904"/>
    <lineage>
        <taxon>Eukaryota</taxon>
        <taxon>Metazoa</taxon>
        <taxon>Chordata</taxon>
        <taxon>Craniata</taxon>
        <taxon>Vertebrata</taxon>
        <taxon>Euteleostomi</taxon>
        <taxon>Actinopterygii</taxon>
        <taxon>Neopterygii</taxon>
        <taxon>Teleostei</taxon>
        <taxon>Neoteleostei</taxon>
        <taxon>Acanthomorphata</taxon>
        <taxon>Carangaria</taxon>
        <taxon>Pleuronectiformes</taxon>
        <taxon>Pleuronectoidei</taxon>
        <taxon>Scophthalmidae</taxon>
        <taxon>Scophthalmus</taxon>
    </lineage>
</organism>
<feature type="compositionally biased region" description="Basic and acidic residues" evidence="2">
    <location>
        <begin position="141"/>
        <end position="151"/>
    </location>
</feature>
<name>A0A6A4T7Q5_SCOMX</name>
<evidence type="ECO:0000313" key="4">
    <source>
        <dbReference type="EMBL" id="KAF0039101.1"/>
    </source>
</evidence>
<feature type="domain" description="GYF" evidence="3">
    <location>
        <begin position="473"/>
        <end position="521"/>
    </location>
</feature>
<dbReference type="SUPFAM" id="SSF55277">
    <property type="entry name" value="GYF domain"/>
    <property type="match status" value="1"/>
</dbReference>
<dbReference type="Gene3D" id="3.30.1490.40">
    <property type="match status" value="1"/>
</dbReference>
<comment type="caution">
    <text evidence="4">The sequence shown here is derived from an EMBL/GenBank/DDBJ whole genome shotgun (WGS) entry which is preliminary data.</text>
</comment>
<feature type="compositionally biased region" description="Low complexity" evidence="2">
    <location>
        <begin position="550"/>
        <end position="559"/>
    </location>
</feature>
<dbReference type="InterPro" id="IPR003169">
    <property type="entry name" value="GYF"/>
</dbReference>
<feature type="compositionally biased region" description="Basic and acidic residues" evidence="2">
    <location>
        <begin position="564"/>
        <end position="581"/>
    </location>
</feature>
<proteinExistence type="inferred from homology"/>
<protein>
    <recommendedName>
        <fullName evidence="3">GYF domain-containing protein</fullName>
    </recommendedName>
</protein>
<feature type="compositionally biased region" description="Polar residues" evidence="2">
    <location>
        <begin position="964"/>
        <end position="975"/>
    </location>
</feature>
<feature type="compositionally biased region" description="Low complexity" evidence="2">
    <location>
        <begin position="683"/>
        <end position="693"/>
    </location>
</feature>
<dbReference type="GO" id="GO:0048009">
    <property type="term" value="P:insulin-like growth factor receptor signaling pathway"/>
    <property type="evidence" value="ECO:0007669"/>
    <property type="project" value="TreeGrafter"/>
</dbReference>
<feature type="region of interest" description="Disordered" evidence="2">
    <location>
        <begin position="733"/>
        <end position="764"/>
    </location>
</feature>
<reference evidence="4 5" key="1">
    <citation type="submission" date="2019-06" db="EMBL/GenBank/DDBJ databases">
        <title>Draft genomes of female and male turbot (Scophthalmus maximus).</title>
        <authorList>
            <person name="Xu H."/>
            <person name="Xu X.-W."/>
            <person name="Shao C."/>
            <person name="Chen S."/>
        </authorList>
    </citation>
    <scope>NUCLEOTIDE SEQUENCE [LARGE SCALE GENOMIC DNA]</scope>
    <source>
        <strain evidence="4">Ysfricsl-2016a</strain>
        <tissue evidence="4">Blood</tissue>
    </source>
</reference>
<evidence type="ECO:0000259" key="3">
    <source>
        <dbReference type="PROSITE" id="PS50829"/>
    </source>
</evidence>
<dbReference type="InterPro" id="IPR001680">
    <property type="entry name" value="WD40_rpt"/>
</dbReference>
<dbReference type="PANTHER" id="PTHR14445">
    <property type="entry name" value="GRB10 INTERACTING GYF PROTEIN"/>
    <property type="match status" value="1"/>
</dbReference>
<dbReference type="InterPro" id="IPR036322">
    <property type="entry name" value="WD40_repeat_dom_sf"/>
</dbReference>
<feature type="compositionally biased region" description="Acidic residues" evidence="2">
    <location>
        <begin position="1245"/>
        <end position="1255"/>
    </location>
</feature>
<feature type="region of interest" description="Disordered" evidence="2">
    <location>
        <begin position="671"/>
        <end position="693"/>
    </location>
</feature>
<dbReference type="GO" id="GO:0005829">
    <property type="term" value="C:cytosol"/>
    <property type="evidence" value="ECO:0007669"/>
    <property type="project" value="TreeGrafter"/>
</dbReference>
<dbReference type="Gene3D" id="2.130.10.10">
    <property type="entry name" value="YVTN repeat-like/Quinoprotein amine dehydrogenase"/>
    <property type="match status" value="1"/>
</dbReference>
<feature type="compositionally biased region" description="Basic and acidic residues" evidence="2">
    <location>
        <begin position="938"/>
        <end position="948"/>
    </location>
</feature>
<feature type="compositionally biased region" description="Pro residues" evidence="2">
    <location>
        <begin position="400"/>
        <end position="413"/>
    </location>
</feature>
<feature type="compositionally biased region" description="Pro residues" evidence="2">
    <location>
        <begin position="537"/>
        <end position="549"/>
    </location>
</feature>
<feature type="compositionally biased region" description="Polar residues" evidence="2">
    <location>
        <begin position="736"/>
        <end position="755"/>
    </location>
</feature>
<dbReference type="InterPro" id="IPR051640">
    <property type="entry name" value="GRB10-interact_GYF"/>
</dbReference>
<feature type="compositionally biased region" description="Acidic residues" evidence="2">
    <location>
        <begin position="296"/>
        <end position="305"/>
    </location>
</feature>
<dbReference type="PANTHER" id="PTHR14445:SF37">
    <property type="entry name" value="GRB10-INTERACTING GYF PROTEIN 1"/>
    <property type="match status" value="1"/>
</dbReference>
<feature type="compositionally biased region" description="Basic and acidic residues" evidence="2">
    <location>
        <begin position="280"/>
        <end position="295"/>
    </location>
</feature>
<evidence type="ECO:0000313" key="5">
    <source>
        <dbReference type="Proteomes" id="UP000438429"/>
    </source>
</evidence>
<dbReference type="InterPro" id="IPR035445">
    <property type="entry name" value="GYF-like_dom_sf"/>
</dbReference>
<feature type="compositionally biased region" description="Basic and acidic residues" evidence="2">
    <location>
        <begin position="162"/>
        <end position="179"/>
    </location>
</feature>
<feature type="compositionally biased region" description="Gly residues" evidence="2">
    <location>
        <begin position="630"/>
        <end position="641"/>
    </location>
</feature>
<dbReference type="SUPFAM" id="SSF50978">
    <property type="entry name" value="WD40 repeat-like"/>
    <property type="match status" value="1"/>
</dbReference>
<dbReference type="Pfam" id="PF02213">
    <property type="entry name" value="GYF"/>
    <property type="match status" value="1"/>
</dbReference>
<gene>
    <name evidence="4" type="ORF">F2P81_009585</name>
</gene>
<feature type="region of interest" description="Disordered" evidence="2">
    <location>
        <begin position="848"/>
        <end position="867"/>
    </location>
</feature>
<dbReference type="PROSITE" id="PS50829">
    <property type="entry name" value="GYF"/>
    <property type="match status" value="1"/>
</dbReference>
<comment type="similarity">
    <text evidence="1">Belongs to the GIGYF family.</text>
</comment>
<dbReference type="InterPro" id="IPR015943">
    <property type="entry name" value="WD40/YVTN_repeat-like_dom_sf"/>
</dbReference>
<feature type="region of interest" description="Disordered" evidence="2">
    <location>
        <begin position="141"/>
        <end position="423"/>
    </location>
</feature>
<dbReference type="Pfam" id="PF00400">
    <property type="entry name" value="WD40"/>
    <property type="match status" value="2"/>
</dbReference>
<feature type="compositionally biased region" description="Basic and acidic residues" evidence="2">
    <location>
        <begin position="198"/>
        <end position="235"/>
    </location>
</feature>
<feature type="region of interest" description="Disordered" evidence="2">
    <location>
        <begin position="1235"/>
        <end position="1296"/>
    </location>
</feature>
<feature type="region of interest" description="Disordered" evidence="2">
    <location>
        <begin position="626"/>
        <end position="647"/>
    </location>
</feature>
<feature type="compositionally biased region" description="Low complexity" evidence="2">
    <location>
        <begin position="390"/>
        <end position="399"/>
    </location>
</feature>
<dbReference type="CDD" id="cd00072">
    <property type="entry name" value="GYF"/>
    <property type="match status" value="1"/>
</dbReference>
<feature type="compositionally biased region" description="Basic and acidic residues" evidence="2">
    <location>
        <begin position="306"/>
        <end position="320"/>
    </location>
</feature>
<feature type="compositionally biased region" description="Basic and acidic residues" evidence="2">
    <location>
        <begin position="588"/>
        <end position="605"/>
    </location>
</feature>
<accession>A0A6A4T7Q5</accession>
<dbReference type="EMBL" id="VEVO01000008">
    <property type="protein sequence ID" value="KAF0039101.1"/>
    <property type="molecule type" value="Genomic_DNA"/>
</dbReference>
<dbReference type="SMART" id="SM00320">
    <property type="entry name" value="WD40"/>
    <property type="match status" value="5"/>
</dbReference>
<feature type="compositionally biased region" description="Low complexity" evidence="2">
    <location>
        <begin position="1276"/>
        <end position="1296"/>
    </location>
</feature>
<evidence type="ECO:0000256" key="1">
    <source>
        <dbReference type="ARBA" id="ARBA00038015"/>
    </source>
</evidence>
<sequence length="1296" mass="143311">MPKYKLAEYRYGREEMLALYIKDNKVPEDMQDKEFAAILQDEPMQPLALVPLTEEEQRNFSMSVNSVAVLRLMGKGVGGAAPAGVVRGRGAARGGRGRGRGEGGFYQRSIEEVEVGFGRSGREIHRSQSWDDRGERRFEKPLRREVARPGFEDPAGVPAVPGRKEYTRADSDNWRTLREEQEEEEGGEPGSSWRLNGPRRDDGGPRSAGWREHVGPGESRRRKFDFDFRDSEGHVGGRRRAGSEGLEDDRDGLPEWCTDEEDGEMGTFDSSGAFMPMKKGGKETILEDEFEFKGIEEEEEEESLTDTERNSAEGDREKESNNSVVVDGEAKPASPSFSLPTHCTPPSLELQPSNAGPVVENTQLSNSLPVKANSMPGEDVAPLGGIKTQLSPSATTSSSLPPPPPSSAAPLLPPSGGDNEDDEGMKHLQQEAEKMVASLQDTSLEEECFTQALQQQQESRNTAAALPLSHEAAMKWFYKDPQGEIQGPFTTVEMCEWFQAGYFTMTLLVKRGCDEGFQPLGDVIKMWGRVPFAPGPSPPPLLVRQPPPAQRTQPTRVPTGTLQQERRDAELRAKREEEEQQRKRREEKRRQQEEQKRREEEELFRRKQCRQQQELIMKLLQQTPQHQVAGAGGSGWSGGSSSGLTKAGKSQAMALMEMQQEAERLLKQQQQQRAQQLRERHSGMSMGSSSMGGQWVDGVGMWGGPGGMEGKSGSGSSSSSMGMWDEAVKNQAGLRGNTNNNMGLKNSRSSPSLSEQYMMRRKRTEEEDKLLKLLQGMKPQDGFTTWCEQMLHALNTSANNSSSSLDVATIVAYLKEVESPYAVLDFIRSYLGDTVEAKEFAKQFLERRAKQKANQQRQQQQESMRGMNPSTLQSMFQANHMGKAGLYDNQGGKMKKKQPMMLHSDPSILGTGEPPQCEEKGPGGEEVPISPGGDEECRENGDGVHDAALEEEEEEAKPEEGCNASGSADSPSGGQQAPDGSCILTNSADNVLRVYNLPPEIYSYNWDLLPEMSPVLRMAEGDTVYDYCWYPKMNSLDPDTCFLASSSRDNPVHIWDAFYGQVRASFRPYNHLDELTAAHSLCFSPDGTQLYCGFDKTVRIFYTERPGRDCEERPTVVKKQGQSGIISCFGFSPCQSVYACGSYSRCAGLYSCQDGTLLALLPTRHHGGLTHLLFSPDGNYLYTGGRKDSEILCWDLREPGKVVFSLKRNVATNQRIYFDLDLIHPFMPLLASSSGQRQFPWPGDSEGESASDGEGGEAAASPQEMRQDNALSLWWAGPLGPAPEGGEEPNAVAVEA</sequence>
<dbReference type="Proteomes" id="UP000438429">
    <property type="component" value="Unassembled WGS sequence"/>
</dbReference>
<feature type="compositionally biased region" description="Low complexity" evidence="2">
    <location>
        <begin position="852"/>
        <end position="861"/>
    </location>
</feature>
<feature type="region of interest" description="Disordered" evidence="2">
    <location>
        <begin position="537"/>
        <end position="607"/>
    </location>
</feature>
<evidence type="ECO:0000256" key="2">
    <source>
        <dbReference type="SAM" id="MobiDB-lite"/>
    </source>
</evidence>
<feature type="region of interest" description="Disordered" evidence="2">
    <location>
        <begin position="883"/>
        <end position="981"/>
    </location>
</feature>
<dbReference type="SMART" id="SM00444">
    <property type="entry name" value="GYF"/>
    <property type="match status" value="1"/>
</dbReference>